<keyword evidence="2 4" id="KW-0808">Transferase</keyword>
<keyword evidence="1" id="KW-0328">Glycosyltransferase</keyword>
<evidence type="ECO:0000259" key="3">
    <source>
        <dbReference type="Pfam" id="PF13439"/>
    </source>
</evidence>
<evidence type="ECO:0000256" key="2">
    <source>
        <dbReference type="ARBA" id="ARBA00022679"/>
    </source>
</evidence>
<dbReference type="EMBL" id="CP046315">
    <property type="protein sequence ID" value="QGS11358.1"/>
    <property type="molecule type" value="Genomic_DNA"/>
</dbReference>
<sequence length="371" mass="39596">MRIAYICADPGIPVFGTKGASVHIQDVVRELVRRGHDVEIHAVRMGDRVPADLADVPTVEYPLDADGAGDRERAQAQASRAIAQRVAKSAPDLVWERYSLFSTALASLAKGSGVRGILEVNAPLIEEQRRHRRLDDEAGARSALVEQSGAARAIICVSDPVRAWVEEMTGTERAHTVPNGVDTNRITPVTEEAGRVVVTFVGTLKPWHGVEHLIGARALASSPWDLRIIGDGPQREALEEAARAAGVDVDFRGAVAPHEVPSHLEGSAIAVAPYPAPADEADHYFSPLKVYEYMAAGLPVVASALGQIPVALLGCGVLVPPSDTAVLARAIDALAQDPERRTELGAQARLAAEERHSWEGVVGRVLELVEA</sequence>
<dbReference type="GO" id="GO:0016757">
    <property type="term" value="F:glycosyltransferase activity"/>
    <property type="evidence" value="ECO:0007669"/>
    <property type="project" value="UniProtKB-KW"/>
</dbReference>
<organism evidence="4 5">
    <name type="scientific">Schaalia odontolytica</name>
    <dbReference type="NCBI Taxonomy" id="1660"/>
    <lineage>
        <taxon>Bacteria</taxon>
        <taxon>Bacillati</taxon>
        <taxon>Actinomycetota</taxon>
        <taxon>Actinomycetes</taxon>
        <taxon>Actinomycetales</taxon>
        <taxon>Actinomycetaceae</taxon>
        <taxon>Schaalia</taxon>
    </lineage>
</organism>
<dbReference type="Gene3D" id="3.40.50.2000">
    <property type="entry name" value="Glycogen Phosphorylase B"/>
    <property type="match status" value="2"/>
</dbReference>
<dbReference type="AlphaFoldDB" id="A0A857AB24"/>
<evidence type="ECO:0000256" key="1">
    <source>
        <dbReference type="ARBA" id="ARBA00022676"/>
    </source>
</evidence>
<dbReference type="Pfam" id="PF13692">
    <property type="entry name" value="Glyco_trans_1_4"/>
    <property type="match status" value="1"/>
</dbReference>
<dbReference type="Proteomes" id="UP000424490">
    <property type="component" value="Chromosome"/>
</dbReference>
<proteinExistence type="predicted"/>
<evidence type="ECO:0000313" key="4">
    <source>
        <dbReference type="EMBL" id="QGS11358.1"/>
    </source>
</evidence>
<name>A0A857AB24_9ACTO</name>
<gene>
    <name evidence="4" type="ORF">FOC40_08055</name>
</gene>
<dbReference type="SUPFAM" id="SSF53756">
    <property type="entry name" value="UDP-Glycosyltransferase/glycogen phosphorylase"/>
    <property type="match status" value="1"/>
</dbReference>
<accession>A0A857AB24</accession>
<dbReference type="Pfam" id="PF13439">
    <property type="entry name" value="Glyco_transf_4"/>
    <property type="match status" value="1"/>
</dbReference>
<dbReference type="RefSeq" id="WP_155844132.1">
    <property type="nucleotide sequence ID" value="NZ_CP046315.1"/>
</dbReference>
<reference evidence="4 5" key="1">
    <citation type="submission" date="2019-11" db="EMBL/GenBank/DDBJ databases">
        <title>FDA dAtabase for Regulatory Grade micrObial Sequences (FDA-ARGOS): Supporting development and validation of Infectious Disease Dx tests.</title>
        <authorList>
            <person name="Stonesifer R."/>
            <person name="Tallon L."/>
            <person name="Sadzewicz L."/>
            <person name="Vavikolanu K."/>
            <person name="Mehta A."/>
            <person name="Aluvathingal J."/>
            <person name="Nadendla S."/>
            <person name="Myers T."/>
            <person name="Yan Y."/>
            <person name="Sichtig H."/>
        </authorList>
    </citation>
    <scope>NUCLEOTIDE SEQUENCE [LARGE SCALE GENOMIC DNA]</scope>
    <source>
        <strain evidence="4 5">FDAARGOS_732</strain>
    </source>
</reference>
<dbReference type="CDD" id="cd03801">
    <property type="entry name" value="GT4_PimA-like"/>
    <property type="match status" value="1"/>
</dbReference>
<dbReference type="PANTHER" id="PTHR12526">
    <property type="entry name" value="GLYCOSYLTRANSFERASE"/>
    <property type="match status" value="1"/>
</dbReference>
<protein>
    <submittedName>
        <fullName evidence="4">Glycosyltransferase</fullName>
    </submittedName>
</protein>
<dbReference type="InterPro" id="IPR028098">
    <property type="entry name" value="Glyco_trans_4-like_N"/>
</dbReference>
<evidence type="ECO:0000313" key="5">
    <source>
        <dbReference type="Proteomes" id="UP000424490"/>
    </source>
</evidence>
<feature type="domain" description="Glycosyltransferase subfamily 4-like N-terminal" evidence="3">
    <location>
        <begin position="19"/>
        <end position="185"/>
    </location>
</feature>